<accession>A0ABS5PQ53</accession>
<dbReference type="Proteomes" id="UP000746471">
    <property type="component" value="Unassembled WGS sequence"/>
</dbReference>
<gene>
    <name evidence="3" type="ORF">KHM83_05675</name>
</gene>
<protein>
    <submittedName>
        <fullName evidence="3">FAD-dependent oxidoreductase</fullName>
    </submittedName>
</protein>
<dbReference type="PRINTS" id="PR00469">
    <property type="entry name" value="PNDRDTASEII"/>
</dbReference>
<comment type="caution">
    <text evidence="3">The sequence shown here is derived from an EMBL/GenBank/DDBJ whole genome shotgun (WGS) entry which is preliminary data.</text>
</comment>
<evidence type="ECO:0000256" key="1">
    <source>
        <dbReference type="ARBA" id="ARBA00023002"/>
    </source>
</evidence>
<proteinExistence type="predicted"/>
<reference evidence="3 4" key="1">
    <citation type="submission" date="2021-05" db="EMBL/GenBank/DDBJ databases">
        <title>Fusibacter ferrireducens sp. nov., an anaerobic, sulfur- and Fe-reducing bacterium isolated from the mangrove sediment.</title>
        <authorList>
            <person name="Qiu D."/>
        </authorList>
    </citation>
    <scope>NUCLEOTIDE SEQUENCE [LARGE SCALE GENOMIC DNA]</scope>
    <source>
        <strain evidence="3 4">DSM 12116</strain>
    </source>
</reference>
<evidence type="ECO:0000259" key="2">
    <source>
        <dbReference type="Pfam" id="PF07992"/>
    </source>
</evidence>
<dbReference type="Pfam" id="PF07992">
    <property type="entry name" value="Pyr_redox_2"/>
    <property type="match status" value="1"/>
</dbReference>
<dbReference type="RefSeq" id="WP_213235944.1">
    <property type="nucleotide sequence ID" value="NZ_JAHBCL010000008.1"/>
</dbReference>
<dbReference type="InterPro" id="IPR023753">
    <property type="entry name" value="FAD/NAD-binding_dom"/>
</dbReference>
<organism evidence="3 4">
    <name type="scientific">Fusibacter paucivorans</name>
    <dbReference type="NCBI Taxonomy" id="76009"/>
    <lineage>
        <taxon>Bacteria</taxon>
        <taxon>Bacillati</taxon>
        <taxon>Bacillota</taxon>
        <taxon>Clostridia</taxon>
        <taxon>Eubacteriales</taxon>
        <taxon>Eubacteriales Family XII. Incertae Sedis</taxon>
        <taxon>Fusibacter</taxon>
    </lineage>
</organism>
<keyword evidence="1" id="KW-0560">Oxidoreductase</keyword>
<dbReference type="PANTHER" id="PTHR42949:SF3">
    <property type="entry name" value="ANAEROBIC GLYCEROL-3-PHOSPHATE DEHYDROGENASE SUBUNIT B"/>
    <property type="match status" value="1"/>
</dbReference>
<evidence type="ECO:0000313" key="3">
    <source>
        <dbReference type="EMBL" id="MBS7526157.1"/>
    </source>
</evidence>
<evidence type="ECO:0000313" key="4">
    <source>
        <dbReference type="Proteomes" id="UP000746471"/>
    </source>
</evidence>
<feature type="domain" description="FAD/NAD(P)-binding" evidence="2">
    <location>
        <begin position="4"/>
        <end position="298"/>
    </location>
</feature>
<dbReference type="SUPFAM" id="SSF51905">
    <property type="entry name" value="FAD/NAD(P)-binding domain"/>
    <property type="match status" value="1"/>
</dbReference>
<keyword evidence="4" id="KW-1185">Reference proteome</keyword>
<name>A0ABS5PQ53_9FIRM</name>
<dbReference type="Gene3D" id="3.50.50.60">
    <property type="entry name" value="FAD/NAD(P)-binding domain"/>
    <property type="match status" value="2"/>
</dbReference>
<dbReference type="InterPro" id="IPR051691">
    <property type="entry name" value="Metab_Enz_Cyan_OpOx_G3PDH"/>
</dbReference>
<dbReference type="InterPro" id="IPR036188">
    <property type="entry name" value="FAD/NAD-bd_sf"/>
</dbReference>
<sequence length="425" mass="46640">MNRHDVIVIGGGPAGLAAAIAAHREGASTLLIEREARLGGILKQCIHDGFGLVHFKEQLTGPEYAERFIEACHQQGLQMLTLTFVTKIEKHGDIFIVSIVNRNGVSKHAAKSIVLATGCRERTAKQIFIHGTRPSGVFTAGTAQHYINLLGYMPTKQCVILGSGDIGLIMARRLTLEGAKVLGVYEAKATPSGLTRNIHQCLYDFDIPLHLSKTVTRVYGGDRLTGVEICAVDSQMNPLPETAEYIECDALILSVGLIPENELAETLSVKLDPKTKGPICNEDFMTSVDGVFTCGNALHVNDLVDYVSESGDIAGAAAAHYTQAPHSEITFHTGQNVAYIVPQQLSQKVTAEKTVLYFRSAKPIERCQLFIKVNNDIVYKKSYAFLKPPEMERLLFDFSALNLQSDDHVTFEIEEESHDLHHLSK</sequence>
<dbReference type="EMBL" id="JAHBCL010000008">
    <property type="protein sequence ID" value="MBS7526157.1"/>
    <property type="molecule type" value="Genomic_DNA"/>
</dbReference>
<dbReference type="PANTHER" id="PTHR42949">
    <property type="entry name" value="ANAEROBIC GLYCEROL-3-PHOSPHATE DEHYDROGENASE SUBUNIT B"/>
    <property type="match status" value="1"/>
</dbReference>
<dbReference type="PRINTS" id="PR00368">
    <property type="entry name" value="FADPNR"/>
</dbReference>